<organism evidence="7">
    <name type="scientific">Lacrimispora sp. BS-2</name>
    <dbReference type="NCBI Taxonomy" id="3151850"/>
    <lineage>
        <taxon>Bacteria</taxon>
        <taxon>Bacillati</taxon>
        <taxon>Bacillota</taxon>
        <taxon>Clostridia</taxon>
        <taxon>Lachnospirales</taxon>
        <taxon>Lachnospiraceae</taxon>
        <taxon>Lacrimispora</taxon>
    </lineage>
</organism>
<keyword evidence="2" id="KW-0378">Hydrolase</keyword>
<evidence type="ECO:0000256" key="6">
    <source>
        <dbReference type="PIRSR" id="PIRSR600246-3"/>
    </source>
</evidence>
<dbReference type="FunFam" id="3.60.20.30:FF:000001">
    <property type="entry name" value="Isoaspartyl peptidase/L-asparaginase"/>
    <property type="match status" value="1"/>
</dbReference>
<evidence type="ECO:0000256" key="4">
    <source>
        <dbReference type="PIRSR" id="PIRSR600246-1"/>
    </source>
</evidence>
<dbReference type="CDD" id="cd04513">
    <property type="entry name" value="Glycosylasparaginase"/>
    <property type="match status" value="1"/>
</dbReference>
<keyword evidence="1" id="KW-0645">Protease</keyword>
<reference evidence="7" key="1">
    <citation type="submission" date="2024-06" db="EMBL/GenBank/DDBJ databases">
        <title>Lacrimispora cavernae sp. nov., a novel anaerobe isolated from bat guano pile inside a cave.</title>
        <authorList>
            <person name="Miller S.L."/>
            <person name="Lu N."/>
            <person name="King J."/>
            <person name="Sankaranarayanan K."/>
            <person name="Lawson P.A."/>
        </authorList>
    </citation>
    <scope>NUCLEOTIDE SEQUENCE</scope>
    <source>
        <strain evidence="7">BS-2</strain>
    </source>
</reference>
<dbReference type="Gene3D" id="3.60.20.30">
    <property type="entry name" value="(Glycosyl)asparaginase"/>
    <property type="match status" value="1"/>
</dbReference>
<evidence type="ECO:0000256" key="5">
    <source>
        <dbReference type="PIRSR" id="PIRSR600246-2"/>
    </source>
</evidence>
<feature type="site" description="Cleavage; by autolysis" evidence="6">
    <location>
        <begin position="153"/>
        <end position="154"/>
    </location>
</feature>
<dbReference type="GO" id="GO:0008233">
    <property type="term" value="F:peptidase activity"/>
    <property type="evidence" value="ECO:0007669"/>
    <property type="project" value="UniProtKB-KW"/>
</dbReference>
<evidence type="ECO:0000256" key="1">
    <source>
        <dbReference type="ARBA" id="ARBA00022670"/>
    </source>
</evidence>
<sequence>MWGMIATWRMAVEGITKGAEMLKESGDAGDAIEAAIRQVEDFPYYKSVGYGGLPNEEMEVEMDAAYMDGNTLDIGAVAAIRDFANPVSIARRLSAEKVNSMLVAEGAEKFAHKEGFERKNMLTDRAKAHYRKRVKEMAAQAASKELKPYSGHDTVGMACLDGKGKMTAATSTSGLFMKKKGRVGDSPISGSGFYADSKKGAASATGLGEDLMKGCISYEIVRLMGEGIHPQEACEAAVNRLDGELRERRGEAGDISLIAMNPKGEWGAATNIEGFSFAVVTEEQDPTVYLVTRREDGRCTYEKASEEWMENYMKTRMAPIEE</sequence>
<dbReference type="GO" id="GO:0006508">
    <property type="term" value="P:proteolysis"/>
    <property type="evidence" value="ECO:0007669"/>
    <property type="project" value="UniProtKB-KW"/>
</dbReference>
<keyword evidence="3" id="KW-0068">Autocatalytic cleavage</keyword>
<evidence type="ECO:0000256" key="2">
    <source>
        <dbReference type="ARBA" id="ARBA00022801"/>
    </source>
</evidence>
<dbReference type="GO" id="GO:0005737">
    <property type="term" value="C:cytoplasm"/>
    <property type="evidence" value="ECO:0007669"/>
    <property type="project" value="TreeGrafter"/>
</dbReference>
<evidence type="ECO:0000256" key="3">
    <source>
        <dbReference type="ARBA" id="ARBA00022813"/>
    </source>
</evidence>
<feature type="binding site" evidence="5">
    <location>
        <begin position="205"/>
        <end position="208"/>
    </location>
    <ligand>
        <name>substrate</name>
    </ligand>
</feature>
<dbReference type="RefSeq" id="WP_349948697.1">
    <property type="nucleotide sequence ID" value="NZ_CP157940.1"/>
</dbReference>
<dbReference type="AlphaFoldDB" id="A0AAU7PUX6"/>
<dbReference type="GO" id="GO:0016811">
    <property type="term" value="F:hydrolase activity, acting on carbon-nitrogen (but not peptide) bonds, in linear amides"/>
    <property type="evidence" value="ECO:0007669"/>
    <property type="project" value="UniProtKB-ARBA"/>
</dbReference>
<dbReference type="EMBL" id="CP157940">
    <property type="protein sequence ID" value="XBS56068.1"/>
    <property type="molecule type" value="Genomic_DNA"/>
</dbReference>
<gene>
    <name evidence="7" type="ORF">ABFV83_09865</name>
</gene>
<dbReference type="InterPro" id="IPR000246">
    <property type="entry name" value="Peptidase_T2"/>
</dbReference>
<dbReference type="SUPFAM" id="SSF56235">
    <property type="entry name" value="N-terminal nucleophile aminohydrolases (Ntn hydrolases)"/>
    <property type="match status" value="1"/>
</dbReference>
<protein>
    <submittedName>
        <fullName evidence="7">N(4)-(Beta-N-acetylglucosaminyl)-L-asparaginase</fullName>
    </submittedName>
</protein>
<accession>A0AAU7PUX6</accession>
<dbReference type="PANTHER" id="PTHR10188:SF6">
    <property type="entry name" value="N(4)-(BETA-N-ACETYLGLUCOSAMINYL)-L-ASPARAGINASE"/>
    <property type="match status" value="1"/>
</dbReference>
<name>A0AAU7PUX6_9FIRM</name>
<evidence type="ECO:0000313" key="7">
    <source>
        <dbReference type="EMBL" id="XBS56068.1"/>
    </source>
</evidence>
<dbReference type="Pfam" id="PF01112">
    <property type="entry name" value="Asparaginase_2"/>
    <property type="match status" value="1"/>
</dbReference>
<feature type="binding site" evidence="5">
    <location>
        <begin position="182"/>
        <end position="185"/>
    </location>
    <ligand>
        <name>substrate</name>
    </ligand>
</feature>
<feature type="active site" description="Nucleophile" evidence="4">
    <location>
        <position position="154"/>
    </location>
</feature>
<proteinExistence type="predicted"/>
<dbReference type="InterPro" id="IPR029055">
    <property type="entry name" value="Ntn_hydrolases_N"/>
</dbReference>
<dbReference type="PANTHER" id="PTHR10188">
    <property type="entry name" value="L-ASPARAGINASE"/>
    <property type="match status" value="1"/>
</dbReference>